<dbReference type="SUPFAM" id="SSF52540">
    <property type="entry name" value="P-loop containing nucleoside triphosphate hydrolases"/>
    <property type="match status" value="1"/>
</dbReference>
<evidence type="ECO:0000313" key="3">
    <source>
        <dbReference type="Proteomes" id="UP001141259"/>
    </source>
</evidence>
<dbReference type="Gene3D" id="3.40.50.300">
    <property type="entry name" value="P-loop containing nucleotide triphosphate hydrolases"/>
    <property type="match status" value="1"/>
</dbReference>
<evidence type="ECO:0000313" key="2">
    <source>
        <dbReference type="EMBL" id="MCS7477881.1"/>
    </source>
</evidence>
<evidence type="ECO:0000259" key="1">
    <source>
        <dbReference type="Pfam" id="PF12862"/>
    </source>
</evidence>
<dbReference type="RefSeq" id="WP_259623386.1">
    <property type="nucleotide sequence ID" value="NZ_JANYMP010000005.1"/>
</dbReference>
<dbReference type="InterPro" id="IPR019734">
    <property type="entry name" value="TPR_rpt"/>
</dbReference>
<feature type="domain" description="Anaphase-promoting complex subunit 5" evidence="1">
    <location>
        <begin position="686"/>
        <end position="725"/>
    </location>
</feature>
<keyword evidence="3" id="KW-1185">Reference proteome</keyword>
<protein>
    <submittedName>
        <fullName evidence="2">Tetratricopeptide repeat protein</fullName>
    </submittedName>
</protein>
<name>A0A9X2VJW6_9PSEU</name>
<dbReference type="SMART" id="SM00028">
    <property type="entry name" value="TPR"/>
    <property type="match status" value="4"/>
</dbReference>
<feature type="domain" description="Anaphase-promoting complex subunit 5" evidence="1">
    <location>
        <begin position="823"/>
        <end position="851"/>
    </location>
</feature>
<dbReference type="EMBL" id="JANYMP010000005">
    <property type="protein sequence ID" value="MCS7477881.1"/>
    <property type="molecule type" value="Genomic_DNA"/>
</dbReference>
<dbReference type="Pfam" id="PF12862">
    <property type="entry name" value="ANAPC5"/>
    <property type="match status" value="3"/>
</dbReference>
<dbReference type="PANTHER" id="PTHR19959">
    <property type="entry name" value="KINESIN LIGHT CHAIN"/>
    <property type="match status" value="1"/>
</dbReference>
<dbReference type="InterPro" id="IPR027417">
    <property type="entry name" value="P-loop_NTPase"/>
</dbReference>
<sequence length="1129" mass="121246">MNSGPSGFVGQFGEVHGDVTIGGTPAAYAVERWRPWIRSPGGGGPSRMLVAENQVVTFTGRERELDDLARWRDADPGAQGLLLHGPGGQGKTRLAAEFAQRSARLGWEVVAARHGVGKRVAAADEPKADEVGTLVVVDYAERWPTTDLLRLATDPVVASRPRTRFLFVARPAGHWWWTLAQQLAETGLDAGRAVPVPPLGTGPDQRRALFETARDRFAEELGVGRVDGIGMPEWLDRDSRDHVLTIHMAAWAAVDAHVSGADAPGDLASLSGYLITRERTHWQKMHGSGRRFTTPESVMAGVVFVAALTGAQPSEHAAELVVRTAFAKDAKDATVVLGDHALCYPPSDPRADFVLEPIYPDRLAEDLVGLYTPGGDIGFPAETWAGTVLRRVLDEDSGPRHLRHALIHLIEAADRWPHLAREHLFPVLRGRPALVLHAGGAALTRLAELPALGVDLLTAIERTLPEVHLDLSAGLVALTERLVRETVGPDSDPVEVAALLRRLSRRLLEVGRADDGFAALQRAEVTLREVVWEDPRRYLPELARTLTDYAAHLADLGRFEEAIAVGEDAHWLRLNASGDGGEPGEETAADVAATRGTLSALLTDVGRPAAALPVVDDAIRLLRRGATVDPGLFRPDLARALVQQGRVLWALGRWERAAGASAQGVLLWRLVLDEPDPGDGNDRRPDLALALHNHAKHLADAERWDEAVDAATESVELLRHAADKNPKVYLAPFAAVLDHLAGLRRTTGDWPAARATADQVVEVRREDGDRSELAESLVILAFREAELYHPRSALRSASQATHLAEGLVADDPVRHGALLGWTYLGLASAHATLGDQEAAVAAAVKAVALDRRYAADDPVGVGTSLGDLAEHLLAAGRFDEALAAVREATDLVERRDGVHRLNRAVTLLWVRQVEVTALVGLGRFVEANDLAERAVGQVAVVRRRFLVDGLLTLARTLDARSTALAGIGRSAEAVAAAEEAVDVLRDLAADGTDHRGALAARLTTLAQRYAERGWWTRACDAGTEAVASRRGLVAGAECDATRLLLARSLWQHAHLRVAAGVEIPAAVDAAVEAIGLYDRCAHAPARERRSAVITLARALTAAGRAADAARTLRDSGIPADAVPDVPAEW</sequence>
<feature type="domain" description="Anaphase-promoting complex subunit 5" evidence="1">
    <location>
        <begin position="739"/>
        <end position="778"/>
    </location>
</feature>
<dbReference type="SUPFAM" id="SSF48452">
    <property type="entry name" value="TPR-like"/>
    <property type="match status" value="3"/>
</dbReference>
<dbReference type="InterPro" id="IPR011990">
    <property type="entry name" value="TPR-like_helical_dom_sf"/>
</dbReference>
<dbReference type="PANTHER" id="PTHR19959:SF119">
    <property type="entry name" value="FUNGAL LIPASE-LIKE DOMAIN-CONTAINING PROTEIN"/>
    <property type="match status" value="1"/>
</dbReference>
<accession>A0A9X2VJW6</accession>
<reference evidence="2" key="1">
    <citation type="submission" date="2022-08" db="EMBL/GenBank/DDBJ databases">
        <authorList>
            <person name="Tistechok S."/>
            <person name="Samborskyy M."/>
            <person name="Roman I."/>
        </authorList>
    </citation>
    <scope>NUCLEOTIDE SEQUENCE</scope>
    <source>
        <strain evidence="2">DSM 103496</strain>
    </source>
</reference>
<proteinExistence type="predicted"/>
<dbReference type="AlphaFoldDB" id="A0A9X2VJW6"/>
<gene>
    <name evidence="2" type="ORF">NZH93_13540</name>
</gene>
<dbReference type="Proteomes" id="UP001141259">
    <property type="component" value="Unassembled WGS sequence"/>
</dbReference>
<organism evidence="2 3">
    <name type="scientific">Umezawaea endophytica</name>
    <dbReference type="NCBI Taxonomy" id="1654476"/>
    <lineage>
        <taxon>Bacteria</taxon>
        <taxon>Bacillati</taxon>
        <taxon>Actinomycetota</taxon>
        <taxon>Actinomycetes</taxon>
        <taxon>Pseudonocardiales</taxon>
        <taxon>Pseudonocardiaceae</taxon>
        <taxon>Umezawaea</taxon>
    </lineage>
</organism>
<dbReference type="Gene3D" id="1.25.40.10">
    <property type="entry name" value="Tetratricopeptide repeat domain"/>
    <property type="match status" value="4"/>
</dbReference>
<dbReference type="InterPro" id="IPR026000">
    <property type="entry name" value="Apc5_dom"/>
</dbReference>
<comment type="caution">
    <text evidence="2">The sequence shown here is derived from an EMBL/GenBank/DDBJ whole genome shotgun (WGS) entry which is preliminary data.</text>
</comment>